<organism evidence="3 4">
    <name type="scientific">Apiospora aurea</name>
    <dbReference type="NCBI Taxonomy" id="335848"/>
    <lineage>
        <taxon>Eukaryota</taxon>
        <taxon>Fungi</taxon>
        <taxon>Dikarya</taxon>
        <taxon>Ascomycota</taxon>
        <taxon>Pezizomycotina</taxon>
        <taxon>Sordariomycetes</taxon>
        <taxon>Xylariomycetidae</taxon>
        <taxon>Amphisphaeriales</taxon>
        <taxon>Apiosporaceae</taxon>
        <taxon>Apiospora</taxon>
    </lineage>
</organism>
<sequence>MDTGNVTLKWNSGHKGIEGNELADSLAKAGAEFGPYDPNSKPTAAGLKAHARSELKASAEEW</sequence>
<dbReference type="PROSITE" id="PS50879">
    <property type="entry name" value="RNASE_H_1"/>
    <property type="match status" value="1"/>
</dbReference>
<dbReference type="InterPro" id="IPR012337">
    <property type="entry name" value="RNaseH-like_sf"/>
</dbReference>
<reference evidence="3 4" key="1">
    <citation type="submission" date="2023-01" db="EMBL/GenBank/DDBJ databases">
        <title>Analysis of 21 Apiospora genomes using comparative genomics revels a genus with tremendous synthesis potential of carbohydrate active enzymes and secondary metabolites.</title>
        <authorList>
            <person name="Sorensen T."/>
        </authorList>
    </citation>
    <scope>NUCLEOTIDE SEQUENCE [LARGE SCALE GENOMIC DNA]</scope>
    <source>
        <strain evidence="3 4">CBS 24483</strain>
    </source>
</reference>
<dbReference type="Proteomes" id="UP001391051">
    <property type="component" value="Unassembled WGS sequence"/>
</dbReference>
<feature type="domain" description="RNase H type-1" evidence="2">
    <location>
        <begin position="1"/>
        <end position="32"/>
    </location>
</feature>
<feature type="compositionally biased region" description="Basic and acidic residues" evidence="1">
    <location>
        <begin position="51"/>
        <end position="62"/>
    </location>
</feature>
<keyword evidence="4" id="KW-1185">Reference proteome</keyword>
<dbReference type="InterPro" id="IPR002156">
    <property type="entry name" value="RNaseH_domain"/>
</dbReference>
<dbReference type="SUPFAM" id="SSF53098">
    <property type="entry name" value="Ribonuclease H-like"/>
    <property type="match status" value="1"/>
</dbReference>
<evidence type="ECO:0000313" key="3">
    <source>
        <dbReference type="EMBL" id="KAK7946838.1"/>
    </source>
</evidence>
<evidence type="ECO:0000313" key="4">
    <source>
        <dbReference type="Proteomes" id="UP001391051"/>
    </source>
</evidence>
<accession>A0ABR1Q5L5</accession>
<comment type="caution">
    <text evidence="3">The sequence shown here is derived from an EMBL/GenBank/DDBJ whole genome shotgun (WGS) entry which is preliminary data.</text>
</comment>
<dbReference type="Gene3D" id="3.30.420.10">
    <property type="entry name" value="Ribonuclease H-like superfamily/Ribonuclease H"/>
    <property type="match status" value="1"/>
</dbReference>
<evidence type="ECO:0000259" key="2">
    <source>
        <dbReference type="PROSITE" id="PS50879"/>
    </source>
</evidence>
<protein>
    <recommendedName>
        <fullName evidence="2">RNase H type-1 domain-containing protein</fullName>
    </recommendedName>
</protein>
<dbReference type="RefSeq" id="XP_066696872.1">
    <property type="nucleotide sequence ID" value="XM_066847381.1"/>
</dbReference>
<gene>
    <name evidence="3" type="ORF">PG986_011159</name>
</gene>
<name>A0ABR1Q5L5_9PEZI</name>
<evidence type="ECO:0000256" key="1">
    <source>
        <dbReference type="SAM" id="MobiDB-lite"/>
    </source>
</evidence>
<dbReference type="EMBL" id="JAQQWE010000007">
    <property type="protein sequence ID" value="KAK7946838.1"/>
    <property type="molecule type" value="Genomic_DNA"/>
</dbReference>
<feature type="region of interest" description="Disordered" evidence="1">
    <location>
        <begin position="37"/>
        <end position="62"/>
    </location>
</feature>
<proteinExistence type="predicted"/>
<dbReference type="InterPro" id="IPR036397">
    <property type="entry name" value="RNaseH_sf"/>
</dbReference>
<dbReference type="GeneID" id="92080443"/>